<comment type="similarity">
    <text evidence="1 4">Belongs to the prolyl-tRNA editing family. YbaK/EbsC subfamily.</text>
</comment>
<dbReference type="CDD" id="cd00002">
    <property type="entry name" value="YbaK_deacylase"/>
    <property type="match status" value="1"/>
</dbReference>
<organism evidence="6 7">
    <name type="scientific">Planococcus citreus</name>
    <dbReference type="NCBI Taxonomy" id="1373"/>
    <lineage>
        <taxon>Bacteria</taxon>
        <taxon>Bacillati</taxon>
        <taxon>Bacillota</taxon>
        <taxon>Bacilli</taxon>
        <taxon>Bacillales</taxon>
        <taxon>Caryophanaceae</taxon>
        <taxon>Planococcus</taxon>
    </lineage>
</organism>
<sequence length="162" mass="17389">MAKKAAKTNAARILDREKIDYEPLQYSTDDGKIDGVSVAAKIGAPVETVYKTLVAVGSSKDHYVFLVPVAEELDLKLAAKACGEKKIEMVPVKEILPLTGYVRGGCSPIGMKKPFRTFVAEQASQLNEIIVSAGKVGAQLKLAPEDLQKATQAEFAELTAKP</sequence>
<evidence type="ECO:0000259" key="5">
    <source>
        <dbReference type="Pfam" id="PF04073"/>
    </source>
</evidence>
<name>A0A497YMB6_9BACL</name>
<dbReference type="SUPFAM" id="SSF55826">
    <property type="entry name" value="YbaK/ProRS associated domain"/>
    <property type="match status" value="1"/>
</dbReference>
<dbReference type="Gene3D" id="3.90.960.10">
    <property type="entry name" value="YbaK/aminoacyl-tRNA synthetase-associated domain"/>
    <property type="match status" value="1"/>
</dbReference>
<dbReference type="GO" id="GO:0002161">
    <property type="term" value="F:aminoacyl-tRNA deacylase activity"/>
    <property type="evidence" value="ECO:0007669"/>
    <property type="project" value="InterPro"/>
</dbReference>
<feature type="domain" description="YbaK/aminoacyl-tRNA synthetase-associated" evidence="5">
    <location>
        <begin position="38"/>
        <end position="149"/>
    </location>
</feature>
<dbReference type="NCBIfam" id="TIGR00011">
    <property type="entry name" value="YbaK_EbsC"/>
    <property type="match status" value="1"/>
</dbReference>
<dbReference type="InterPro" id="IPR004369">
    <property type="entry name" value="Prolyl-tRNA_editing_YbaK/EbsC"/>
</dbReference>
<keyword evidence="3 4" id="KW-0456">Lyase</keyword>
<dbReference type="PIRSF" id="PIRSF006181">
    <property type="entry name" value="EbsC_YbaK"/>
    <property type="match status" value="1"/>
</dbReference>
<evidence type="ECO:0000256" key="4">
    <source>
        <dbReference type="PIRNR" id="PIRNR006181"/>
    </source>
</evidence>
<dbReference type="EMBL" id="RCCP01000001">
    <property type="protein sequence ID" value="RLJ90920.1"/>
    <property type="molecule type" value="Genomic_DNA"/>
</dbReference>
<evidence type="ECO:0000256" key="2">
    <source>
        <dbReference type="ARBA" id="ARBA00022917"/>
    </source>
</evidence>
<dbReference type="AlphaFoldDB" id="A0A497YMB6"/>
<dbReference type="Proteomes" id="UP000280791">
    <property type="component" value="Unassembled WGS sequence"/>
</dbReference>
<dbReference type="PANTHER" id="PTHR30411">
    <property type="entry name" value="CYTOPLASMIC PROTEIN"/>
    <property type="match status" value="1"/>
</dbReference>
<dbReference type="InterPro" id="IPR007214">
    <property type="entry name" value="YbaK/aa-tRNA-synth-assoc-dom"/>
</dbReference>
<dbReference type="PANTHER" id="PTHR30411:SF0">
    <property type="entry name" value="CYS-TRNA(PRO)_CYS-TRNA(CYS) DEACYLASE YBAK"/>
    <property type="match status" value="1"/>
</dbReference>
<evidence type="ECO:0000313" key="6">
    <source>
        <dbReference type="EMBL" id="RLJ90920.1"/>
    </source>
</evidence>
<dbReference type="OrthoDB" id="9809296at2"/>
<evidence type="ECO:0000313" key="7">
    <source>
        <dbReference type="Proteomes" id="UP000280791"/>
    </source>
</evidence>
<comment type="caution">
    <text evidence="6">The sequence shown here is derived from an EMBL/GenBank/DDBJ whole genome shotgun (WGS) entry which is preliminary data.</text>
</comment>
<evidence type="ECO:0000256" key="1">
    <source>
        <dbReference type="ARBA" id="ARBA00009798"/>
    </source>
</evidence>
<dbReference type="Pfam" id="PF04073">
    <property type="entry name" value="tRNA_edit"/>
    <property type="match status" value="1"/>
</dbReference>
<dbReference type="InterPro" id="IPR036754">
    <property type="entry name" value="YbaK/aa-tRNA-synt-asso_dom_sf"/>
</dbReference>
<accession>A0A497YMB6</accession>
<dbReference type="RefSeq" id="WP_121298470.1">
    <property type="nucleotide sequence ID" value="NZ_QBEW01000044.1"/>
</dbReference>
<dbReference type="GO" id="GO:0006412">
    <property type="term" value="P:translation"/>
    <property type="evidence" value="ECO:0007669"/>
    <property type="project" value="UniProtKB-KW"/>
</dbReference>
<protein>
    <recommendedName>
        <fullName evidence="4">Cys-tRNA(Pro)/Cys-tRNA(Cys) deacylase</fullName>
        <ecNumber evidence="4">4.2.-.-</ecNumber>
    </recommendedName>
</protein>
<evidence type="ECO:0000256" key="3">
    <source>
        <dbReference type="ARBA" id="ARBA00023239"/>
    </source>
</evidence>
<reference evidence="6 7" key="1">
    <citation type="submission" date="2018-10" db="EMBL/GenBank/DDBJ databases">
        <title>Genomic Encyclopedia of Type Strains, Phase IV (KMG-IV): sequencing the most valuable type-strain genomes for metagenomic binning, comparative biology and taxonomic classification.</title>
        <authorList>
            <person name="Goeker M."/>
        </authorList>
    </citation>
    <scope>NUCLEOTIDE SEQUENCE [LARGE SCALE GENOMIC DNA]</scope>
    <source>
        <strain evidence="6 7">DSM 20549</strain>
    </source>
</reference>
<dbReference type="GO" id="GO:0016829">
    <property type="term" value="F:lyase activity"/>
    <property type="evidence" value="ECO:0007669"/>
    <property type="project" value="UniProtKB-KW"/>
</dbReference>
<keyword evidence="7" id="KW-1185">Reference proteome</keyword>
<dbReference type="EC" id="4.2.-.-" evidence="4"/>
<keyword evidence="2 4" id="KW-0648">Protein biosynthesis</keyword>
<gene>
    <name evidence="6" type="ORF">DFR62_1077</name>
</gene>
<proteinExistence type="inferred from homology"/>